<dbReference type="GO" id="GO:0008270">
    <property type="term" value="F:zinc ion binding"/>
    <property type="evidence" value="ECO:0007669"/>
    <property type="project" value="InterPro"/>
</dbReference>
<feature type="domain" description="Zn(2)-C6 fungal-type" evidence="2">
    <location>
        <begin position="10"/>
        <end position="43"/>
    </location>
</feature>
<evidence type="ECO:0000313" key="3">
    <source>
        <dbReference type="EMBL" id="KAF3287273.1"/>
    </source>
</evidence>
<dbReference type="CDD" id="cd00067">
    <property type="entry name" value="GAL4"/>
    <property type="match status" value="1"/>
</dbReference>
<dbReference type="Proteomes" id="UP000474640">
    <property type="component" value="Unassembled WGS sequence"/>
</dbReference>
<dbReference type="OrthoDB" id="4330117at2759"/>
<dbReference type="EMBL" id="JAABOJ010000004">
    <property type="protein sequence ID" value="KAF3287273.1"/>
    <property type="molecule type" value="Genomic_DNA"/>
</dbReference>
<keyword evidence="1" id="KW-0539">Nucleus</keyword>
<gene>
    <name evidence="3" type="ORF">TWF970_007003</name>
</gene>
<evidence type="ECO:0000313" key="4">
    <source>
        <dbReference type="Proteomes" id="UP000474640"/>
    </source>
</evidence>
<dbReference type="InterPro" id="IPR001138">
    <property type="entry name" value="Zn2Cys6_DnaBD"/>
</dbReference>
<comment type="caution">
    <text evidence="3">The sequence shown here is derived from an EMBL/GenBank/DDBJ whole genome shotgun (WGS) entry which is preliminary data.</text>
</comment>
<evidence type="ECO:0000256" key="1">
    <source>
        <dbReference type="ARBA" id="ARBA00023242"/>
    </source>
</evidence>
<sequence>MLTIQKNRHACDRCHGHKLSCKRESASGPCARCSKAKVKRCITPKSKRPTAARLICHKTRKLHLSPASDMTSRNSGETNFFADRNSNPSYDYINPNFLLESPELAPLSWDGLDLSPETGFAPTSDQTSKQSEGTLISTTNFPDLFDGEVLEYRKLGTSPTNTVPTANYTAPYFFDYDPTSVGLSGREFTVTSGHENRFSTKGNWIDRVAELHVRLYIQHGSQDRSAQNFAAATDRFNVGETFALSQNLLETQK</sequence>
<evidence type="ECO:0000259" key="2">
    <source>
        <dbReference type="PROSITE" id="PS50048"/>
    </source>
</evidence>
<proteinExistence type="predicted"/>
<dbReference type="PROSITE" id="PS50048">
    <property type="entry name" value="ZN2_CY6_FUNGAL_2"/>
    <property type="match status" value="1"/>
</dbReference>
<dbReference type="GO" id="GO:0000981">
    <property type="term" value="F:DNA-binding transcription factor activity, RNA polymerase II-specific"/>
    <property type="evidence" value="ECO:0007669"/>
    <property type="project" value="InterPro"/>
</dbReference>
<organism evidence="3 4">
    <name type="scientific">Orbilia oligospora</name>
    <name type="common">Nematode-trapping fungus</name>
    <name type="synonym">Arthrobotrys oligospora</name>
    <dbReference type="NCBI Taxonomy" id="2813651"/>
    <lineage>
        <taxon>Eukaryota</taxon>
        <taxon>Fungi</taxon>
        <taxon>Dikarya</taxon>
        <taxon>Ascomycota</taxon>
        <taxon>Pezizomycotina</taxon>
        <taxon>Orbiliomycetes</taxon>
        <taxon>Orbiliales</taxon>
        <taxon>Orbiliaceae</taxon>
        <taxon>Orbilia</taxon>
    </lineage>
</organism>
<name>A0A7C8VWL7_ORBOL</name>
<dbReference type="PROSITE" id="PS00463">
    <property type="entry name" value="ZN2_CY6_FUNGAL_1"/>
    <property type="match status" value="1"/>
</dbReference>
<protein>
    <recommendedName>
        <fullName evidence="2">Zn(2)-C6 fungal-type domain-containing protein</fullName>
    </recommendedName>
</protein>
<reference evidence="3 4" key="1">
    <citation type="submission" date="2020-01" db="EMBL/GenBank/DDBJ databases">
        <authorList>
            <person name="Palmer J.M."/>
        </authorList>
    </citation>
    <scope>NUCLEOTIDE SEQUENCE [LARGE SCALE GENOMIC DNA]</scope>
    <source>
        <strain evidence="3 4">TWF970</strain>
    </source>
</reference>
<accession>A0A7C8VWL7</accession>
<dbReference type="AlphaFoldDB" id="A0A7C8VWL7"/>